<keyword evidence="1" id="KW-1133">Transmembrane helix</keyword>
<gene>
    <name evidence="2" type="ORF">DFJ69_2593</name>
</gene>
<sequence>MVGCLEMLGPHGRLRRRGVLTGTRLLTMSPVLVGPGVLAGADGLLLALVLLGTGRLLRAAVLVG</sequence>
<comment type="caution">
    <text evidence="2">The sequence shown here is derived from an EMBL/GenBank/DDBJ whole genome shotgun (WGS) entry which is preliminary data.</text>
</comment>
<name>A0A3D9SMH7_9ACTN</name>
<dbReference type="Proteomes" id="UP000256661">
    <property type="component" value="Unassembled WGS sequence"/>
</dbReference>
<evidence type="ECO:0000313" key="2">
    <source>
        <dbReference type="EMBL" id="REE97136.1"/>
    </source>
</evidence>
<evidence type="ECO:0000256" key="1">
    <source>
        <dbReference type="SAM" id="Phobius"/>
    </source>
</evidence>
<keyword evidence="3" id="KW-1185">Reference proteome</keyword>
<proteinExistence type="predicted"/>
<keyword evidence="1" id="KW-0472">Membrane</keyword>
<dbReference type="AlphaFoldDB" id="A0A3D9SMH7"/>
<feature type="transmembrane region" description="Helical" evidence="1">
    <location>
        <begin position="32"/>
        <end position="51"/>
    </location>
</feature>
<protein>
    <submittedName>
        <fullName evidence="2">Uncharacterized protein</fullName>
    </submittedName>
</protein>
<organism evidence="2 3">
    <name type="scientific">Thermomonospora umbrina</name>
    <dbReference type="NCBI Taxonomy" id="111806"/>
    <lineage>
        <taxon>Bacteria</taxon>
        <taxon>Bacillati</taxon>
        <taxon>Actinomycetota</taxon>
        <taxon>Actinomycetes</taxon>
        <taxon>Streptosporangiales</taxon>
        <taxon>Thermomonosporaceae</taxon>
        <taxon>Thermomonospora</taxon>
    </lineage>
</organism>
<accession>A0A3D9SMH7</accession>
<reference evidence="2 3" key="1">
    <citation type="submission" date="2018-08" db="EMBL/GenBank/DDBJ databases">
        <title>Sequencing the genomes of 1000 actinobacteria strains.</title>
        <authorList>
            <person name="Klenk H.-P."/>
        </authorList>
    </citation>
    <scope>NUCLEOTIDE SEQUENCE [LARGE SCALE GENOMIC DNA]</scope>
    <source>
        <strain evidence="2 3">DSM 43927</strain>
    </source>
</reference>
<evidence type="ECO:0000313" key="3">
    <source>
        <dbReference type="Proteomes" id="UP000256661"/>
    </source>
</evidence>
<keyword evidence="1" id="KW-0812">Transmembrane</keyword>
<dbReference type="EMBL" id="QTTT01000001">
    <property type="protein sequence ID" value="REE97136.1"/>
    <property type="molecule type" value="Genomic_DNA"/>
</dbReference>